<dbReference type="RefSeq" id="WP_143167940.1">
    <property type="nucleotide sequence ID" value="NZ_FQVU01000001.1"/>
</dbReference>
<dbReference type="InterPro" id="IPR035940">
    <property type="entry name" value="CAP_sf"/>
</dbReference>
<dbReference type="PANTHER" id="PTHR31157">
    <property type="entry name" value="SCP DOMAIN-CONTAINING PROTEIN"/>
    <property type="match status" value="1"/>
</dbReference>
<dbReference type="STRING" id="1206085.SAMN05443575_0504"/>
<dbReference type="InterPro" id="IPR014044">
    <property type="entry name" value="CAP_dom"/>
</dbReference>
<organism evidence="3 4">
    <name type="scientific">Jatrophihabitans endophyticus</name>
    <dbReference type="NCBI Taxonomy" id="1206085"/>
    <lineage>
        <taxon>Bacteria</taxon>
        <taxon>Bacillati</taxon>
        <taxon>Actinomycetota</taxon>
        <taxon>Actinomycetes</taxon>
        <taxon>Jatrophihabitantales</taxon>
        <taxon>Jatrophihabitantaceae</taxon>
        <taxon>Jatrophihabitans</taxon>
    </lineage>
</organism>
<feature type="domain" description="SCP" evidence="2">
    <location>
        <begin position="70"/>
        <end position="192"/>
    </location>
</feature>
<evidence type="ECO:0000313" key="3">
    <source>
        <dbReference type="EMBL" id="SHF63768.1"/>
    </source>
</evidence>
<protein>
    <submittedName>
        <fullName evidence="3">Uncharacterized conserved protein YkwD, contains CAP (CSP/antigen 5/PR1) domain</fullName>
    </submittedName>
</protein>
<sequence length="199" mass="22795">MSTPARTTSRPSDAAESAPVVTVRPRRSRVLIATLLLGLLAPLFSVASPAEAAGVKARTKYERSIQNSVLKLINAQRKAHHLPRVKMNKHLQVSARRHNASMARANQMSHRVRGEAEFSRRISKAGYNWSWVGENIAWNSQMNRKGVLVLQKLMYNERAPYDGHRQNILSRHFREVGVDVYFDRKHHKVWLTTDFGHRR</sequence>
<dbReference type="Pfam" id="PF00188">
    <property type="entry name" value="CAP"/>
    <property type="match status" value="1"/>
</dbReference>
<reference evidence="4" key="1">
    <citation type="submission" date="2016-11" db="EMBL/GenBank/DDBJ databases">
        <authorList>
            <person name="Varghese N."/>
            <person name="Submissions S."/>
        </authorList>
    </citation>
    <scope>NUCLEOTIDE SEQUENCE [LARGE SCALE GENOMIC DNA]</scope>
    <source>
        <strain evidence="4">DSM 45627</strain>
    </source>
</reference>
<accession>A0A1M5D9U8</accession>
<dbReference type="SUPFAM" id="SSF55797">
    <property type="entry name" value="PR-1-like"/>
    <property type="match status" value="1"/>
</dbReference>
<feature type="region of interest" description="Disordered" evidence="1">
    <location>
        <begin position="1"/>
        <end position="21"/>
    </location>
</feature>
<dbReference type="AlphaFoldDB" id="A0A1M5D9U8"/>
<evidence type="ECO:0000256" key="1">
    <source>
        <dbReference type="SAM" id="MobiDB-lite"/>
    </source>
</evidence>
<dbReference type="CDD" id="cd05379">
    <property type="entry name" value="CAP_bacterial"/>
    <property type="match status" value="1"/>
</dbReference>
<dbReference type="Gene3D" id="3.40.33.10">
    <property type="entry name" value="CAP"/>
    <property type="match status" value="1"/>
</dbReference>
<keyword evidence="4" id="KW-1185">Reference proteome</keyword>
<dbReference type="Proteomes" id="UP000186132">
    <property type="component" value="Unassembled WGS sequence"/>
</dbReference>
<evidence type="ECO:0000259" key="2">
    <source>
        <dbReference type="Pfam" id="PF00188"/>
    </source>
</evidence>
<evidence type="ECO:0000313" key="4">
    <source>
        <dbReference type="Proteomes" id="UP000186132"/>
    </source>
</evidence>
<dbReference type="OrthoDB" id="68195at2"/>
<dbReference type="PANTHER" id="PTHR31157:SF1">
    <property type="entry name" value="SCP DOMAIN-CONTAINING PROTEIN"/>
    <property type="match status" value="1"/>
</dbReference>
<proteinExistence type="predicted"/>
<gene>
    <name evidence="3" type="ORF">SAMN05443575_0504</name>
</gene>
<feature type="compositionally biased region" description="Polar residues" evidence="1">
    <location>
        <begin position="1"/>
        <end position="11"/>
    </location>
</feature>
<dbReference type="EMBL" id="FQVU01000001">
    <property type="protein sequence ID" value="SHF63768.1"/>
    <property type="molecule type" value="Genomic_DNA"/>
</dbReference>
<name>A0A1M5D9U8_9ACTN</name>